<proteinExistence type="predicted"/>
<gene>
    <name evidence="1" type="ORF">FHS25_006633</name>
</gene>
<evidence type="ECO:0000313" key="1">
    <source>
        <dbReference type="EMBL" id="MBB3166117.1"/>
    </source>
</evidence>
<protein>
    <submittedName>
        <fullName evidence="1">Uncharacterized protein</fullName>
    </submittedName>
</protein>
<dbReference type="Proteomes" id="UP000542811">
    <property type="component" value="Unassembled WGS sequence"/>
</dbReference>
<sequence>MVYPREARIVAQVLATLSAICAVPAGVAQPGYPDFSTDKATRNALARCDHGSDNLVSWNQGKLWLGKVSVADVKVRPADAAGLHLDDDLAVQRWLVRLLHEAERPSHLFEHHRPHVSLHRHVPPR</sequence>
<evidence type="ECO:0000313" key="2">
    <source>
        <dbReference type="Proteomes" id="UP000542811"/>
    </source>
</evidence>
<organism evidence="1 2">
    <name type="scientific">Rhizobium laguerreae</name>
    <dbReference type="NCBI Taxonomy" id="1076926"/>
    <lineage>
        <taxon>Bacteria</taxon>
        <taxon>Pseudomonadati</taxon>
        <taxon>Pseudomonadota</taxon>
        <taxon>Alphaproteobacteria</taxon>
        <taxon>Hyphomicrobiales</taxon>
        <taxon>Rhizobiaceae</taxon>
        <taxon>Rhizobium/Agrobacterium group</taxon>
        <taxon>Rhizobium</taxon>
    </lineage>
</organism>
<accession>A0ABR6GIJ0</accession>
<keyword evidence="2" id="KW-1185">Reference proteome</keyword>
<dbReference type="EMBL" id="JACHXX010000014">
    <property type="protein sequence ID" value="MBB3166117.1"/>
    <property type="molecule type" value="Genomic_DNA"/>
</dbReference>
<comment type="caution">
    <text evidence="1">The sequence shown here is derived from an EMBL/GenBank/DDBJ whole genome shotgun (WGS) entry which is preliminary data.</text>
</comment>
<name>A0ABR6GIJ0_9HYPH</name>
<reference evidence="1 2" key="1">
    <citation type="submission" date="2020-08" db="EMBL/GenBank/DDBJ databases">
        <title>Genomic Encyclopedia of Type Strains, Phase III (KMG-III): the genomes of soil and plant-associated and newly described type strains.</title>
        <authorList>
            <person name="Whitman W."/>
        </authorList>
    </citation>
    <scope>NUCLEOTIDE SEQUENCE [LARGE SCALE GENOMIC DNA]</scope>
    <source>
        <strain evidence="1 2">CECT 8280</strain>
    </source>
</reference>